<evidence type="ECO:0000259" key="1">
    <source>
        <dbReference type="Pfam" id="PF22936"/>
    </source>
</evidence>
<dbReference type="InterPro" id="IPR054722">
    <property type="entry name" value="PolX-like_BBD"/>
</dbReference>
<feature type="domain" description="Retrovirus-related Pol polyprotein from transposon TNT 1-94-like beta-barrel" evidence="1">
    <location>
        <begin position="30"/>
        <end position="107"/>
    </location>
</feature>
<proteinExistence type="predicted"/>
<dbReference type="EMBL" id="SMMG02000003">
    <property type="protein sequence ID" value="KAA3481351.1"/>
    <property type="molecule type" value="Genomic_DNA"/>
</dbReference>
<dbReference type="Proteomes" id="UP000325315">
    <property type="component" value="Unassembled WGS sequence"/>
</dbReference>
<dbReference type="OrthoDB" id="2015125at2759"/>
<organism evidence="2 3">
    <name type="scientific">Gossypium australe</name>
    <dbReference type="NCBI Taxonomy" id="47621"/>
    <lineage>
        <taxon>Eukaryota</taxon>
        <taxon>Viridiplantae</taxon>
        <taxon>Streptophyta</taxon>
        <taxon>Embryophyta</taxon>
        <taxon>Tracheophyta</taxon>
        <taxon>Spermatophyta</taxon>
        <taxon>Magnoliopsida</taxon>
        <taxon>eudicotyledons</taxon>
        <taxon>Gunneridae</taxon>
        <taxon>Pentapetalae</taxon>
        <taxon>rosids</taxon>
        <taxon>malvids</taxon>
        <taxon>Malvales</taxon>
        <taxon>Malvaceae</taxon>
        <taxon>Malvoideae</taxon>
        <taxon>Gossypium</taxon>
    </lineage>
</organism>
<protein>
    <submittedName>
        <fullName evidence="2">Retrovirus-related Pol polyprotein from transposon TNT 1-94</fullName>
    </submittedName>
</protein>
<evidence type="ECO:0000313" key="3">
    <source>
        <dbReference type="Proteomes" id="UP000325315"/>
    </source>
</evidence>
<gene>
    <name evidence="2" type="ORF">EPI10_021723</name>
</gene>
<name>A0A5B6WHJ0_9ROSI</name>
<sequence length="134" mass="15039">MQSKNKQTGDGEQMFVASCFTTSSSIKSRLIDSGCTNHMSYNRELFKELHQTVISRVKIGNGAYIVVEGKVTVAIKGHISLKFIFDVLYVPEINQNLLNVAELLEKRIQCVKFKDFVETPSGCKMQVTRFDNGA</sequence>
<keyword evidence="3" id="KW-1185">Reference proteome</keyword>
<dbReference type="AlphaFoldDB" id="A0A5B6WHJ0"/>
<evidence type="ECO:0000313" key="2">
    <source>
        <dbReference type="EMBL" id="KAA3481351.1"/>
    </source>
</evidence>
<accession>A0A5B6WHJ0</accession>
<dbReference type="Pfam" id="PF22936">
    <property type="entry name" value="Pol_BBD"/>
    <property type="match status" value="1"/>
</dbReference>
<comment type="caution">
    <text evidence="2">The sequence shown here is derived from an EMBL/GenBank/DDBJ whole genome shotgun (WGS) entry which is preliminary data.</text>
</comment>
<reference evidence="3" key="1">
    <citation type="journal article" date="2019" name="Plant Biotechnol. J.">
        <title>Genome sequencing of the Australian wild diploid species Gossypium australe highlights disease resistance and delayed gland morphogenesis.</title>
        <authorList>
            <person name="Cai Y."/>
            <person name="Cai X."/>
            <person name="Wang Q."/>
            <person name="Wang P."/>
            <person name="Zhang Y."/>
            <person name="Cai C."/>
            <person name="Xu Y."/>
            <person name="Wang K."/>
            <person name="Zhou Z."/>
            <person name="Wang C."/>
            <person name="Geng S."/>
            <person name="Li B."/>
            <person name="Dong Q."/>
            <person name="Hou Y."/>
            <person name="Wang H."/>
            <person name="Ai P."/>
            <person name="Liu Z."/>
            <person name="Yi F."/>
            <person name="Sun M."/>
            <person name="An G."/>
            <person name="Cheng J."/>
            <person name="Zhang Y."/>
            <person name="Shi Q."/>
            <person name="Xie Y."/>
            <person name="Shi X."/>
            <person name="Chang Y."/>
            <person name="Huang F."/>
            <person name="Chen Y."/>
            <person name="Hong S."/>
            <person name="Mi L."/>
            <person name="Sun Q."/>
            <person name="Zhang L."/>
            <person name="Zhou B."/>
            <person name="Peng R."/>
            <person name="Zhang X."/>
            <person name="Liu F."/>
        </authorList>
    </citation>
    <scope>NUCLEOTIDE SEQUENCE [LARGE SCALE GENOMIC DNA]</scope>
    <source>
        <strain evidence="3">cv. PA1801</strain>
    </source>
</reference>